<proteinExistence type="predicted"/>
<reference evidence="2" key="1">
    <citation type="submission" date="2018-04" db="EMBL/GenBank/DDBJ databases">
        <title>WGS assembly of Panicum hallii.</title>
        <authorList>
            <person name="Lovell J."/>
            <person name="Jenkins J."/>
            <person name="Lowry D."/>
            <person name="Mamidi S."/>
            <person name="Sreedasyam A."/>
            <person name="Weng X."/>
            <person name="Barry K."/>
            <person name="Bonette J."/>
            <person name="Campitelli B."/>
            <person name="Daum C."/>
            <person name="Gordon S."/>
            <person name="Gould B."/>
            <person name="Lipzen A."/>
            <person name="Macqueen A."/>
            <person name="Palacio-Mejia J."/>
            <person name="Plott C."/>
            <person name="Shakirov E."/>
            <person name="Shu S."/>
            <person name="Yoshinaga Y."/>
            <person name="Zane M."/>
            <person name="Rokhsar D."/>
            <person name="Grimwood J."/>
            <person name="Schmutz J."/>
            <person name="Juenger T."/>
        </authorList>
    </citation>
    <scope>NUCLEOTIDE SEQUENCE [LARGE SCALE GENOMIC DNA]</scope>
    <source>
        <strain evidence="2">FIL2</strain>
    </source>
</reference>
<feature type="compositionally biased region" description="Basic and acidic residues" evidence="1">
    <location>
        <begin position="158"/>
        <end position="167"/>
    </location>
</feature>
<organism evidence="2">
    <name type="scientific">Panicum hallii</name>
    <dbReference type="NCBI Taxonomy" id="206008"/>
    <lineage>
        <taxon>Eukaryota</taxon>
        <taxon>Viridiplantae</taxon>
        <taxon>Streptophyta</taxon>
        <taxon>Embryophyta</taxon>
        <taxon>Tracheophyta</taxon>
        <taxon>Spermatophyta</taxon>
        <taxon>Magnoliopsida</taxon>
        <taxon>Liliopsida</taxon>
        <taxon>Poales</taxon>
        <taxon>Poaceae</taxon>
        <taxon>PACMAD clade</taxon>
        <taxon>Panicoideae</taxon>
        <taxon>Panicodae</taxon>
        <taxon>Paniceae</taxon>
        <taxon>Panicinae</taxon>
        <taxon>Panicum</taxon>
        <taxon>Panicum sect. Panicum</taxon>
    </lineage>
</organism>
<evidence type="ECO:0000313" key="2">
    <source>
        <dbReference type="EMBL" id="PVH32473.1"/>
    </source>
</evidence>
<evidence type="ECO:0000256" key="1">
    <source>
        <dbReference type="SAM" id="MobiDB-lite"/>
    </source>
</evidence>
<feature type="region of interest" description="Disordered" evidence="1">
    <location>
        <begin position="141"/>
        <end position="167"/>
    </location>
</feature>
<dbReference type="Gramene" id="PVH32473">
    <property type="protein sequence ID" value="PVH32473"/>
    <property type="gene ID" value="PAHAL_9G404600"/>
</dbReference>
<protein>
    <submittedName>
        <fullName evidence="2">Uncharacterized protein</fullName>
    </submittedName>
</protein>
<accession>A0A2T8I470</accession>
<dbReference type="AlphaFoldDB" id="A0A2T8I470"/>
<dbReference type="Proteomes" id="UP000243499">
    <property type="component" value="Chromosome 9"/>
</dbReference>
<sequence>MAASCSFPLLHVHVPAGHRSIDWTLEEIKHRTAGRAAHGVEAEESAAESTESTPCTEAVQGFFFLELRRAQRDQELPSIWRREGKGATPSAGSGLDALAFVRCKGKNGARICRRFRRAASNFAQGSPNPPAWRWNWAWEGGRAGRRKNRPTTPVGDGTKGEKLGPLG</sequence>
<dbReference type="EMBL" id="CM008054">
    <property type="protein sequence ID" value="PVH32473.1"/>
    <property type="molecule type" value="Genomic_DNA"/>
</dbReference>
<name>A0A2T8I470_9POAL</name>
<gene>
    <name evidence="2" type="ORF">PAHAL_9G404600</name>
</gene>